<keyword evidence="9" id="KW-1185">Reference proteome</keyword>
<accession>A0AAD4NAC7</accession>
<feature type="region of interest" description="Disordered" evidence="6">
    <location>
        <begin position="158"/>
        <end position="242"/>
    </location>
</feature>
<dbReference type="PANTHER" id="PTHR11988">
    <property type="entry name" value="THYROTROPH EMBRYONIC FACTOR RELATED"/>
    <property type="match status" value="1"/>
</dbReference>
<evidence type="ECO:0000256" key="3">
    <source>
        <dbReference type="ARBA" id="ARBA00023125"/>
    </source>
</evidence>
<dbReference type="AlphaFoldDB" id="A0AAD4NAC7"/>
<keyword evidence="4" id="KW-0804">Transcription</keyword>
<evidence type="ECO:0000313" key="9">
    <source>
        <dbReference type="Proteomes" id="UP001201812"/>
    </source>
</evidence>
<dbReference type="GO" id="GO:0000978">
    <property type="term" value="F:RNA polymerase II cis-regulatory region sequence-specific DNA binding"/>
    <property type="evidence" value="ECO:0007669"/>
    <property type="project" value="TreeGrafter"/>
</dbReference>
<evidence type="ECO:0000259" key="7">
    <source>
        <dbReference type="PROSITE" id="PS50217"/>
    </source>
</evidence>
<proteinExistence type="predicted"/>
<dbReference type="GO" id="GO:0005634">
    <property type="term" value="C:nucleus"/>
    <property type="evidence" value="ECO:0007669"/>
    <property type="project" value="UniProtKB-SubCell"/>
</dbReference>
<dbReference type="Pfam" id="PF07716">
    <property type="entry name" value="bZIP_2"/>
    <property type="match status" value="1"/>
</dbReference>
<evidence type="ECO:0000313" key="8">
    <source>
        <dbReference type="EMBL" id="KAI1720833.1"/>
    </source>
</evidence>
<dbReference type="PANTHER" id="PTHR11988:SF56">
    <property type="entry name" value="TRANSCRIPTION FACTOR CES-2"/>
    <property type="match status" value="1"/>
</dbReference>
<keyword evidence="5" id="KW-0539">Nucleus</keyword>
<dbReference type="SMART" id="SM00338">
    <property type="entry name" value="BRLZ"/>
    <property type="match status" value="1"/>
</dbReference>
<comment type="subcellular location">
    <subcellularLocation>
        <location evidence="1">Nucleus</location>
    </subcellularLocation>
</comment>
<evidence type="ECO:0000256" key="5">
    <source>
        <dbReference type="ARBA" id="ARBA00023242"/>
    </source>
</evidence>
<evidence type="ECO:0000256" key="4">
    <source>
        <dbReference type="ARBA" id="ARBA00023163"/>
    </source>
</evidence>
<evidence type="ECO:0000256" key="1">
    <source>
        <dbReference type="ARBA" id="ARBA00004123"/>
    </source>
</evidence>
<organism evidence="8 9">
    <name type="scientific">Ditylenchus destructor</name>
    <dbReference type="NCBI Taxonomy" id="166010"/>
    <lineage>
        <taxon>Eukaryota</taxon>
        <taxon>Metazoa</taxon>
        <taxon>Ecdysozoa</taxon>
        <taxon>Nematoda</taxon>
        <taxon>Chromadorea</taxon>
        <taxon>Rhabditida</taxon>
        <taxon>Tylenchina</taxon>
        <taxon>Tylenchomorpha</taxon>
        <taxon>Sphaerularioidea</taxon>
        <taxon>Anguinidae</taxon>
        <taxon>Anguininae</taxon>
        <taxon>Ditylenchus</taxon>
    </lineage>
</organism>
<feature type="compositionally biased region" description="Low complexity" evidence="6">
    <location>
        <begin position="170"/>
        <end position="190"/>
    </location>
</feature>
<comment type="caution">
    <text evidence="8">The sequence shown here is derived from an EMBL/GenBank/DDBJ whole genome shotgun (WGS) entry which is preliminary data.</text>
</comment>
<dbReference type="InterPro" id="IPR040223">
    <property type="entry name" value="PAR_bZIP"/>
</dbReference>
<dbReference type="SUPFAM" id="SSF57959">
    <property type="entry name" value="Leucine zipper domain"/>
    <property type="match status" value="1"/>
</dbReference>
<dbReference type="PROSITE" id="PS50217">
    <property type="entry name" value="BZIP"/>
    <property type="match status" value="1"/>
</dbReference>
<name>A0AAD4NAC7_9BILA</name>
<protein>
    <submittedName>
        <fullName evidence="8">Basic region leucine zipper domain-containing protein</fullName>
    </submittedName>
</protein>
<dbReference type="InterPro" id="IPR046347">
    <property type="entry name" value="bZIP_sf"/>
</dbReference>
<gene>
    <name evidence="8" type="ORF">DdX_05080</name>
</gene>
<dbReference type="EMBL" id="JAKKPZ010000005">
    <property type="protein sequence ID" value="KAI1720833.1"/>
    <property type="molecule type" value="Genomic_DNA"/>
</dbReference>
<evidence type="ECO:0000256" key="6">
    <source>
        <dbReference type="SAM" id="MobiDB-lite"/>
    </source>
</evidence>
<sequence>MSGGSVGLAQQPIQPRVAGPFVSANQLQLPPGHFAHAGSHIHSALVSKFLPLDLSQSSAVYGLYAAAAAGASALHHPNNSAAIFNPFLQNPTVLNGTEHGSAVYGANERTKIENGRSTINFPRASVVVETRVPAESNASLLPKSNGVRIGKADYLGERGHTVNGNQQIVSSSTCDSDGSSSNGSSSSSSCRISTPLSVNGHLVDANNGGDDASTAKSGTEEPKDAAGSEDGAKMRSDKKRKGLVRDDAYWERRRKNNDAAKRSRDSRRRKEDEVAVRAAILEQENLRLRFEVERLKSEIERHRIVAFTTTSAITQAPLVANSDNNQNRMVIVSGDEDRLEKPPQLLLHLPAPSPLKLVPQNLSTALHIATSL</sequence>
<evidence type="ECO:0000256" key="2">
    <source>
        <dbReference type="ARBA" id="ARBA00023015"/>
    </source>
</evidence>
<reference evidence="8" key="1">
    <citation type="submission" date="2022-01" db="EMBL/GenBank/DDBJ databases">
        <title>Genome Sequence Resource for Two Populations of Ditylenchus destructor, the Migratory Endoparasitic Phytonematode.</title>
        <authorList>
            <person name="Zhang H."/>
            <person name="Lin R."/>
            <person name="Xie B."/>
        </authorList>
    </citation>
    <scope>NUCLEOTIDE SEQUENCE</scope>
    <source>
        <strain evidence="8">BazhouSP</strain>
    </source>
</reference>
<feature type="compositionally biased region" description="Basic and acidic residues" evidence="6">
    <location>
        <begin position="218"/>
        <end position="235"/>
    </location>
</feature>
<keyword evidence="2" id="KW-0805">Transcription regulation</keyword>
<keyword evidence="3" id="KW-0238">DNA-binding</keyword>
<dbReference type="Gene3D" id="1.20.5.170">
    <property type="match status" value="1"/>
</dbReference>
<dbReference type="InterPro" id="IPR004827">
    <property type="entry name" value="bZIP"/>
</dbReference>
<dbReference type="Proteomes" id="UP001201812">
    <property type="component" value="Unassembled WGS sequence"/>
</dbReference>
<feature type="domain" description="BZIP" evidence="7">
    <location>
        <begin position="246"/>
        <end position="303"/>
    </location>
</feature>
<dbReference type="CDD" id="cd14695">
    <property type="entry name" value="bZIP_HLF"/>
    <property type="match status" value="1"/>
</dbReference>
<dbReference type="GO" id="GO:0000981">
    <property type="term" value="F:DNA-binding transcription factor activity, RNA polymerase II-specific"/>
    <property type="evidence" value="ECO:0007669"/>
    <property type="project" value="TreeGrafter"/>
</dbReference>